<comment type="subunit">
    <text evidence="1">Forms a complex composed of PDGFRL, TNK2 and GRB2.</text>
</comment>
<gene>
    <name evidence="6" type="ORF">AALO_G00271490</name>
</gene>
<feature type="compositionally biased region" description="Basic and acidic residues" evidence="3">
    <location>
        <begin position="25"/>
        <end position="36"/>
    </location>
</feature>
<dbReference type="PROSITE" id="PS50835">
    <property type="entry name" value="IG_LIKE"/>
    <property type="match status" value="2"/>
</dbReference>
<dbReference type="AlphaFoldDB" id="A0AAV6FS34"/>
<name>A0AAV6FS34_9TELE</name>
<organism evidence="6 7">
    <name type="scientific">Alosa alosa</name>
    <name type="common">allis shad</name>
    <dbReference type="NCBI Taxonomy" id="278164"/>
    <lineage>
        <taxon>Eukaryota</taxon>
        <taxon>Metazoa</taxon>
        <taxon>Chordata</taxon>
        <taxon>Craniata</taxon>
        <taxon>Vertebrata</taxon>
        <taxon>Euteleostomi</taxon>
        <taxon>Actinopterygii</taxon>
        <taxon>Neopterygii</taxon>
        <taxon>Teleostei</taxon>
        <taxon>Clupei</taxon>
        <taxon>Clupeiformes</taxon>
        <taxon>Clupeoidei</taxon>
        <taxon>Clupeidae</taxon>
        <taxon>Alosa</taxon>
    </lineage>
</organism>
<reference evidence="6" key="1">
    <citation type="submission" date="2020-10" db="EMBL/GenBank/DDBJ databases">
        <title>Chromosome-scale genome assembly of the Allis shad, Alosa alosa.</title>
        <authorList>
            <person name="Margot Z."/>
            <person name="Christophe K."/>
            <person name="Cabau C."/>
            <person name="Louis A."/>
            <person name="Berthelot C."/>
            <person name="Parey E."/>
            <person name="Roest Crollius H."/>
            <person name="Montfort J."/>
            <person name="Robinson-Rechavi M."/>
            <person name="Bucao C."/>
            <person name="Bouchez O."/>
            <person name="Gislard M."/>
            <person name="Lluch J."/>
            <person name="Milhes M."/>
            <person name="Lampietro C."/>
            <person name="Lopez Roques C."/>
            <person name="Donnadieu C."/>
            <person name="Braasch I."/>
            <person name="Desvignes T."/>
            <person name="Postlethwait J."/>
            <person name="Bobe J."/>
            <person name="Guiguen Y."/>
        </authorList>
    </citation>
    <scope>NUCLEOTIDE SEQUENCE</scope>
    <source>
        <strain evidence="6">M-15738</strain>
        <tissue evidence="6">Blood</tissue>
    </source>
</reference>
<feature type="compositionally biased region" description="Low complexity" evidence="3">
    <location>
        <begin position="53"/>
        <end position="64"/>
    </location>
</feature>
<dbReference type="InterPro" id="IPR003598">
    <property type="entry name" value="Ig_sub2"/>
</dbReference>
<dbReference type="InterPro" id="IPR007110">
    <property type="entry name" value="Ig-like_dom"/>
</dbReference>
<feature type="chain" id="PRO_5043417117" description="Platelet-derived growth factor receptor-like protein" evidence="4">
    <location>
        <begin position="23"/>
        <end position="385"/>
    </location>
</feature>
<dbReference type="SMART" id="SM00409">
    <property type="entry name" value="IG"/>
    <property type="match status" value="3"/>
</dbReference>
<dbReference type="SMART" id="SM00408">
    <property type="entry name" value="IGc2"/>
    <property type="match status" value="2"/>
</dbReference>
<dbReference type="InterPro" id="IPR036179">
    <property type="entry name" value="Ig-like_dom_sf"/>
</dbReference>
<evidence type="ECO:0000259" key="5">
    <source>
        <dbReference type="PROSITE" id="PS50835"/>
    </source>
</evidence>
<feature type="signal peptide" evidence="4">
    <location>
        <begin position="1"/>
        <end position="22"/>
    </location>
</feature>
<evidence type="ECO:0000256" key="2">
    <source>
        <dbReference type="ARBA" id="ARBA00019671"/>
    </source>
</evidence>
<feature type="domain" description="Ig-like" evidence="5">
    <location>
        <begin position="278"/>
        <end position="379"/>
    </location>
</feature>
<dbReference type="PANTHER" id="PTHR15360">
    <property type="entry name" value="PLATELET-DERIVED GROWTH FACTOR RECEPTOR LIKE"/>
    <property type="match status" value="1"/>
</dbReference>
<keyword evidence="7" id="KW-1185">Reference proteome</keyword>
<protein>
    <recommendedName>
        <fullName evidence="2">Platelet-derived growth factor receptor-like protein</fullName>
    </recommendedName>
</protein>
<keyword evidence="4" id="KW-0732">Signal</keyword>
<evidence type="ECO:0000256" key="4">
    <source>
        <dbReference type="SAM" id="SignalP"/>
    </source>
</evidence>
<dbReference type="SUPFAM" id="SSF48726">
    <property type="entry name" value="Immunoglobulin"/>
    <property type="match status" value="3"/>
</dbReference>
<proteinExistence type="predicted"/>
<evidence type="ECO:0000313" key="6">
    <source>
        <dbReference type="EMBL" id="KAG5264042.1"/>
    </source>
</evidence>
<dbReference type="Pfam" id="PF13927">
    <property type="entry name" value="Ig_3"/>
    <property type="match status" value="1"/>
</dbReference>
<accession>A0AAV6FS34</accession>
<feature type="domain" description="Ig-like" evidence="5">
    <location>
        <begin position="70"/>
        <end position="150"/>
    </location>
</feature>
<feature type="compositionally biased region" description="Basic residues" evidence="3">
    <location>
        <begin position="37"/>
        <end position="52"/>
    </location>
</feature>
<dbReference type="InterPro" id="IPR042495">
    <property type="entry name" value="PDGFRL"/>
</dbReference>
<feature type="region of interest" description="Disordered" evidence="3">
    <location>
        <begin position="25"/>
        <end position="72"/>
    </location>
</feature>
<dbReference type="PANTHER" id="PTHR15360:SF2">
    <property type="entry name" value="PLATELET-DERIVED GROWTH FACTOR RECEPTOR-LIKE PROTEIN"/>
    <property type="match status" value="1"/>
</dbReference>
<evidence type="ECO:0000313" key="7">
    <source>
        <dbReference type="Proteomes" id="UP000823561"/>
    </source>
</evidence>
<sequence>MKWRLLLGALLISLLTIQFGHCQNEDKDAKSATEKKPKGKARAGKGAGKKTKTATAKPKLRAATQAPSAPQGTRLTQVVNKGKFQRVGGSLSVPAGETLELRCKGNPVQWGVPYYLEEEDAGRLKMVQHDRYGTLTLANATGADTGEYTCYPMYCEDTDCRKEYDKAVKVFIFFPDPQELFVPSSDYYEVIQLRTNWPTVLPCQVTNPLAKVTLHREFPPEEVRVDGTEISFDVKRGFTIHRPKQHHAGSLYCMASMGSLRQSSTKYMLIYVNYPAAPPVPVIQTSSSSVSVGSNLQVTCTVVGEQDVVVEFTWEYPGQQIGRPLYTQDSIEPANNIGRLRQRSQSILMVDEVRVVDQGTYTCTAQNLEGSRSTSTTVKVVPKKL</sequence>
<dbReference type="Proteomes" id="UP000823561">
    <property type="component" value="Chromosome 21"/>
</dbReference>
<dbReference type="Pfam" id="PF21339">
    <property type="entry name" value="VEGFR-1-like_Ig-like"/>
    <property type="match status" value="1"/>
</dbReference>
<dbReference type="InterPro" id="IPR003599">
    <property type="entry name" value="Ig_sub"/>
</dbReference>
<evidence type="ECO:0000256" key="1">
    <source>
        <dbReference type="ARBA" id="ARBA00011360"/>
    </source>
</evidence>
<dbReference type="Gene3D" id="2.60.40.10">
    <property type="entry name" value="Immunoglobulins"/>
    <property type="match status" value="3"/>
</dbReference>
<comment type="caution">
    <text evidence="6">The sequence shown here is derived from an EMBL/GenBank/DDBJ whole genome shotgun (WGS) entry which is preliminary data.</text>
</comment>
<dbReference type="EMBL" id="JADWDJ010000021">
    <property type="protein sequence ID" value="KAG5264042.1"/>
    <property type="molecule type" value="Genomic_DNA"/>
</dbReference>
<evidence type="ECO:0000256" key="3">
    <source>
        <dbReference type="SAM" id="MobiDB-lite"/>
    </source>
</evidence>
<dbReference type="InterPro" id="IPR013783">
    <property type="entry name" value="Ig-like_fold"/>
</dbReference>